<reference evidence="10 11" key="1">
    <citation type="submission" date="2017-09" db="EMBL/GenBank/DDBJ databases">
        <title>Genomics of the genus Arcobacter.</title>
        <authorList>
            <person name="Perez-Cataluna A."/>
            <person name="Figueras M.J."/>
            <person name="Salas-Masso N."/>
        </authorList>
    </citation>
    <scope>NUCLEOTIDE SEQUENCE [LARGE SCALE GENOMIC DNA]</scope>
    <source>
        <strain evidence="10 11">F156-34</strain>
    </source>
</reference>
<dbReference type="OrthoDB" id="9811036at2"/>
<feature type="transmembrane region" description="Helical" evidence="8">
    <location>
        <begin position="224"/>
        <end position="249"/>
    </location>
</feature>
<feature type="transmembrane region" description="Helical" evidence="8">
    <location>
        <begin position="304"/>
        <end position="334"/>
    </location>
</feature>
<keyword evidence="2" id="KW-1003">Cell membrane</keyword>
<dbReference type="AlphaFoldDB" id="A0A4Q1B410"/>
<dbReference type="PROSITE" id="PS00194">
    <property type="entry name" value="THIOREDOXIN_1"/>
    <property type="match status" value="1"/>
</dbReference>
<evidence type="ECO:0000259" key="9">
    <source>
        <dbReference type="PROSITE" id="PS51352"/>
    </source>
</evidence>
<feature type="transmembrane region" description="Helical" evidence="8">
    <location>
        <begin position="401"/>
        <end position="419"/>
    </location>
</feature>
<evidence type="ECO:0000256" key="1">
    <source>
        <dbReference type="ARBA" id="ARBA00004651"/>
    </source>
</evidence>
<dbReference type="RefSeq" id="WP_129061388.1">
    <property type="nucleotide sequence ID" value="NZ_NXIE01000002.1"/>
</dbReference>
<dbReference type="SUPFAM" id="SSF52833">
    <property type="entry name" value="Thioredoxin-like"/>
    <property type="match status" value="1"/>
</dbReference>
<feature type="transmembrane region" description="Helical" evidence="8">
    <location>
        <begin position="261"/>
        <end position="283"/>
    </location>
</feature>
<proteinExistence type="predicted"/>
<evidence type="ECO:0000313" key="10">
    <source>
        <dbReference type="EMBL" id="RXK13565.1"/>
    </source>
</evidence>
<feature type="transmembrane region" description="Helical" evidence="8">
    <location>
        <begin position="179"/>
        <end position="203"/>
    </location>
</feature>
<organism evidence="10 11">
    <name type="scientific">Halarcobacter mediterraneus</name>
    <dbReference type="NCBI Taxonomy" id="2023153"/>
    <lineage>
        <taxon>Bacteria</taxon>
        <taxon>Pseudomonadati</taxon>
        <taxon>Campylobacterota</taxon>
        <taxon>Epsilonproteobacteria</taxon>
        <taxon>Campylobacterales</taxon>
        <taxon>Arcobacteraceae</taxon>
        <taxon>Halarcobacter</taxon>
    </lineage>
</organism>
<keyword evidence="4" id="KW-0201">Cytochrome c-type biogenesis</keyword>
<dbReference type="PANTHER" id="PTHR32234:SF0">
    <property type="entry name" value="THIOL:DISULFIDE INTERCHANGE PROTEIN DSBD"/>
    <property type="match status" value="1"/>
</dbReference>
<comment type="caution">
    <text evidence="10">The sequence shown here is derived from an EMBL/GenBank/DDBJ whole genome shotgun (WGS) entry which is preliminary data.</text>
</comment>
<dbReference type="Gene3D" id="2.60.40.1250">
    <property type="entry name" value="Thiol:disulfide interchange protein DsbD, N-terminal domain"/>
    <property type="match status" value="1"/>
</dbReference>
<evidence type="ECO:0000256" key="8">
    <source>
        <dbReference type="SAM" id="Phobius"/>
    </source>
</evidence>
<protein>
    <submittedName>
        <fullName evidence="10">Thiol:disulfide interchange protein</fullName>
    </submittedName>
</protein>
<dbReference type="EMBL" id="NXIE01000002">
    <property type="protein sequence ID" value="RXK13565.1"/>
    <property type="molecule type" value="Genomic_DNA"/>
</dbReference>
<dbReference type="Pfam" id="PF13098">
    <property type="entry name" value="Thioredoxin_2"/>
    <property type="match status" value="1"/>
</dbReference>
<comment type="subcellular location">
    <subcellularLocation>
        <location evidence="1">Cell membrane</location>
        <topology evidence="1">Multi-pass membrane protein</topology>
    </subcellularLocation>
</comment>
<dbReference type="GO" id="GO:0045454">
    <property type="term" value="P:cell redox homeostasis"/>
    <property type="evidence" value="ECO:0007669"/>
    <property type="project" value="TreeGrafter"/>
</dbReference>
<feature type="transmembrane region" description="Helical" evidence="8">
    <location>
        <begin position="340"/>
        <end position="366"/>
    </location>
</feature>
<evidence type="ECO:0000256" key="4">
    <source>
        <dbReference type="ARBA" id="ARBA00022748"/>
    </source>
</evidence>
<dbReference type="PROSITE" id="PS51352">
    <property type="entry name" value="THIOREDOXIN_2"/>
    <property type="match status" value="1"/>
</dbReference>
<dbReference type="CDD" id="cd02953">
    <property type="entry name" value="DsbDgamma"/>
    <property type="match status" value="1"/>
</dbReference>
<dbReference type="GO" id="GO:0015035">
    <property type="term" value="F:protein-disulfide reductase activity"/>
    <property type="evidence" value="ECO:0007669"/>
    <property type="project" value="TreeGrafter"/>
</dbReference>
<dbReference type="GO" id="GO:0005886">
    <property type="term" value="C:plasma membrane"/>
    <property type="evidence" value="ECO:0007669"/>
    <property type="project" value="UniProtKB-SubCell"/>
</dbReference>
<keyword evidence="6 8" id="KW-0472">Membrane</keyword>
<keyword evidence="7" id="KW-0676">Redox-active center</keyword>
<evidence type="ECO:0000256" key="6">
    <source>
        <dbReference type="ARBA" id="ARBA00023136"/>
    </source>
</evidence>
<keyword evidence="11" id="KW-1185">Reference proteome</keyword>
<dbReference type="InterPro" id="IPR013766">
    <property type="entry name" value="Thioredoxin_domain"/>
</dbReference>
<name>A0A4Q1B410_9BACT</name>
<dbReference type="PANTHER" id="PTHR32234">
    <property type="entry name" value="THIOL:DISULFIDE INTERCHANGE PROTEIN DSBD"/>
    <property type="match status" value="1"/>
</dbReference>
<keyword evidence="5 8" id="KW-1133">Transmembrane helix</keyword>
<evidence type="ECO:0000256" key="5">
    <source>
        <dbReference type="ARBA" id="ARBA00022989"/>
    </source>
</evidence>
<dbReference type="InterPro" id="IPR017937">
    <property type="entry name" value="Thioredoxin_CS"/>
</dbReference>
<dbReference type="InterPro" id="IPR028250">
    <property type="entry name" value="DsbDN"/>
</dbReference>
<dbReference type="SUPFAM" id="SSF74863">
    <property type="entry name" value="Thiol:disulfide interchange protein DsbD, N-terminal domain (DsbD-alpha)"/>
    <property type="match status" value="1"/>
</dbReference>
<dbReference type="InterPro" id="IPR003834">
    <property type="entry name" value="Cyt_c_assmbl_TM_dom"/>
</dbReference>
<evidence type="ECO:0000256" key="2">
    <source>
        <dbReference type="ARBA" id="ARBA00022475"/>
    </source>
</evidence>
<feature type="transmembrane region" description="Helical" evidence="8">
    <location>
        <begin position="426"/>
        <end position="446"/>
    </location>
</feature>
<dbReference type="Proteomes" id="UP000289718">
    <property type="component" value="Unassembled WGS sequence"/>
</dbReference>
<sequence length="589" mass="64933">MKKILILLLFMVVSLFSLERSFLEPHEAFKVNMEEKDEKIVASIKLGKDIYLYHEQLKVLITQPKEIDITSKLQLPKPEEYDGFIVHFNEISIDIPFSVLKDSVDASSYEVQFHFQGCSKAGLCYSPMDETTTVTLGNDAGNNLEIVESKTTKPIEKVEENNNISESDSIVNTLKDKNIILVLATFFGFGLLLSLTPCVFPMIPILSSIIVKAGDSEKLTASKGFFLSLVYVLAMSVAYTIAGVLAGVFGANLQVALQNPYVLSAFAFIFVVLAFSMFGYFKLELPQALQTKVNQTTEGKEKQGVFGVAIMGFLSALVVGPCVAPPLAGALVYIGQTGDAFLGGAALFVMSLGMGVPLLLIGLGAGKFMPKPGGWMEQVTKVFGIVMLAIAVWMLDRVLDPSIVMYLWALLFLGAGLFIKNFEHILVKLLATLLLIYGTATFIGAVSGATNVLKPLEKFTSSKIVSSTSSTDLDFKKVKNLMELEREIKTSSKPVLLDFWANWCVSCKELDNITFQDEEVRKVLEKFTLLKADVTKNSDDDKALMKKFQVFGPPALIFFDENNQEMKAAKIIGYKNPEEFLAVINKNFK</sequence>
<gene>
    <name evidence="10" type="ORF">CP965_07125</name>
</gene>
<dbReference type="InterPro" id="IPR012336">
    <property type="entry name" value="Thioredoxin-like_fold"/>
</dbReference>
<evidence type="ECO:0000256" key="7">
    <source>
        <dbReference type="ARBA" id="ARBA00023284"/>
    </source>
</evidence>
<dbReference type="InterPro" id="IPR035671">
    <property type="entry name" value="DsbD_gamma"/>
</dbReference>
<dbReference type="Gene3D" id="3.40.30.10">
    <property type="entry name" value="Glutaredoxin"/>
    <property type="match status" value="1"/>
</dbReference>
<dbReference type="InterPro" id="IPR036249">
    <property type="entry name" value="Thioredoxin-like_sf"/>
</dbReference>
<evidence type="ECO:0000256" key="3">
    <source>
        <dbReference type="ARBA" id="ARBA00022692"/>
    </source>
</evidence>
<dbReference type="GO" id="GO:0017004">
    <property type="term" value="P:cytochrome complex assembly"/>
    <property type="evidence" value="ECO:0007669"/>
    <property type="project" value="UniProtKB-KW"/>
</dbReference>
<dbReference type="NCBIfam" id="NF001419">
    <property type="entry name" value="PRK00293.1"/>
    <property type="match status" value="1"/>
</dbReference>
<feature type="transmembrane region" description="Helical" evidence="8">
    <location>
        <begin position="378"/>
        <end position="395"/>
    </location>
</feature>
<accession>A0A4Q1B410</accession>
<dbReference type="Pfam" id="PF11412">
    <property type="entry name" value="DsbD_N"/>
    <property type="match status" value="1"/>
</dbReference>
<dbReference type="InterPro" id="IPR036929">
    <property type="entry name" value="DsbDN_sf"/>
</dbReference>
<dbReference type="Pfam" id="PF02683">
    <property type="entry name" value="DsbD_TM"/>
    <property type="match status" value="1"/>
</dbReference>
<feature type="domain" description="Thioredoxin" evidence="9">
    <location>
        <begin position="459"/>
        <end position="589"/>
    </location>
</feature>
<keyword evidence="3 8" id="KW-0812">Transmembrane</keyword>
<evidence type="ECO:0000313" key="11">
    <source>
        <dbReference type="Proteomes" id="UP000289718"/>
    </source>
</evidence>